<dbReference type="RefSeq" id="WP_158201990.1">
    <property type="nucleotide sequence ID" value="NZ_CP046973.1"/>
</dbReference>
<feature type="transmembrane region" description="Helical" evidence="1">
    <location>
        <begin position="51"/>
        <end position="72"/>
    </location>
</feature>
<gene>
    <name evidence="2" type="ORF">GQR42_24685</name>
</gene>
<sequence length="152" mass="17113">MMILANVIWPSLYLVERINTWWIVGISLLIEFLCLIWLTQEKIWKVGLMTLVMNLISTAVGIIGIPLSGIAWELIATITIHPLFHWGTFNPVTWIVSCILAALLNAAIEMMSLIWIFKIRWTAKTFGCLVFANGITVSIAYRTILLAPPGLM</sequence>
<keyword evidence="1" id="KW-0472">Membrane</keyword>
<keyword evidence="1" id="KW-0812">Transmembrane</keyword>
<dbReference type="AlphaFoldDB" id="A0A857D9E2"/>
<reference evidence="2 3" key="1">
    <citation type="submission" date="2019-12" db="EMBL/GenBank/DDBJ databases">
        <title>Complete genome sequence of Microcystis aeruginosa strain FD4.</title>
        <authorList>
            <person name="Urakawa H."/>
        </authorList>
    </citation>
    <scope>NUCLEOTIDE SEQUENCE [LARGE SCALE GENOMIC DNA]</scope>
    <source>
        <strain evidence="2 3">FD4</strain>
    </source>
</reference>
<evidence type="ECO:0000256" key="1">
    <source>
        <dbReference type="SAM" id="Phobius"/>
    </source>
</evidence>
<evidence type="ECO:0000313" key="2">
    <source>
        <dbReference type="EMBL" id="QGZ92221.1"/>
    </source>
</evidence>
<feature type="transmembrane region" description="Helical" evidence="1">
    <location>
        <begin position="128"/>
        <end position="147"/>
    </location>
</feature>
<feature type="transmembrane region" description="Helical" evidence="1">
    <location>
        <begin position="92"/>
        <end position="116"/>
    </location>
</feature>
<dbReference type="Proteomes" id="UP000438345">
    <property type="component" value="Chromosome"/>
</dbReference>
<accession>A0A857D9E2</accession>
<proteinExistence type="predicted"/>
<protein>
    <submittedName>
        <fullName evidence="2">Uncharacterized protein</fullName>
    </submittedName>
</protein>
<keyword evidence="1" id="KW-1133">Transmembrane helix</keyword>
<name>A0A857D9E2_MICAE</name>
<organism evidence="2 3">
    <name type="scientific">Microcystis aeruginosa FD4</name>
    <dbReference type="NCBI Taxonomy" id="2686288"/>
    <lineage>
        <taxon>Bacteria</taxon>
        <taxon>Bacillati</taxon>
        <taxon>Cyanobacteriota</taxon>
        <taxon>Cyanophyceae</taxon>
        <taxon>Oscillatoriophycideae</taxon>
        <taxon>Chroococcales</taxon>
        <taxon>Microcystaceae</taxon>
        <taxon>Microcystis</taxon>
    </lineage>
</organism>
<evidence type="ECO:0000313" key="3">
    <source>
        <dbReference type="Proteomes" id="UP000438345"/>
    </source>
</evidence>
<dbReference type="EMBL" id="CP046973">
    <property type="protein sequence ID" value="QGZ92221.1"/>
    <property type="molecule type" value="Genomic_DNA"/>
</dbReference>
<feature type="transmembrane region" description="Helical" evidence="1">
    <location>
        <begin position="20"/>
        <end position="39"/>
    </location>
</feature>